<organism evidence="2 3">
    <name type="scientific">Geodermatophilus normandii</name>
    <dbReference type="NCBI Taxonomy" id="1137989"/>
    <lineage>
        <taxon>Bacteria</taxon>
        <taxon>Bacillati</taxon>
        <taxon>Actinomycetota</taxon>
        <taxon>Actinomycetes</taxon>
        <taxon>Geodermatophilales</taxon>
        <taxon>Geodermatophilaceae</taxon>
        <taxon>Geodermatophilus</taxon>
    </lineage>
</organism>
<protein>
    <submittedName>
        <fullName evidence="2">Uncharacterized protein</fullName>
    </submittedName>
</protein>
<sequence>MATTNKNPTDRDPDASVELTRADHQRQRTLEEIRAASKDKVAAAPPISWEVANDVYGLLYATRDRDPSELVVWRCRLYCGHVAEWTAHRDHREPSSHRCPECEQDMTIVAAKRLGPPREGWRPRPPRLPEKALPGRVRPQREVLAEVEQHNAKVRQRIREHWQVPEDQPTPNLEAAYCAAPETLFRWKIGLDCGCITETLTRGDDPAKLEGSTHRCRKSSHDHPSRRRIVEWRDRAEVCRTDLYEEYWREEYGISTPASRRHEHLALWTIVLECGHTVEQHSTAADFDPTEGPSYATPKRVAELRADRELAGDPDWQTWLEQGLPSPRQDWNCTDCWMHRSVVAYDPIGWLIPRERPRKRTTAQSKPSRAELERRLRHTEVEAARLRRQLELE</sequence>
<feature type="compositionally biased region" description="Basic and acidic residues" evidence="1">
    <location>
        <begin position="8"/>
        <end position="26"/>
    </location>
</feature>
<dbReference type="RefSeq" id="WP_110006977.1">
    <property type="nucleotide sequence ID" value="NZ_QGTX01000001.1"/>
</dbReference>
<accession>A0A317QPI5</accession>
<proteinExistence type="predicted"/>
<dbReference type="EMBL" id="QGTX01000001">
    <property type="protein sequence ID" value="PWW24913.1"/>
    <property type="molecule type" value="Genomic_DNA"/>
</dbReference>
<evidence type="ECO:0000313" key="3">
    <source>
        <dbReference type="Proteomes" id="UP000246661"/>
    </source>
</evidence>
<feature type="region of interest" description="Disordered" evidence="1">
    <location>
        <begin position="1"/>
        <end position="26"/>
    </location>
</feature>
<feature type="region of interest" description="Disordered" evidence="1">
    <location>
        <begin position="202"/>
        <end position="221"/>
    </location>
</feature>
<name>A0A317QPI5_9ACTN</name>
<comment type="caution">
    <text evidence="2">The sequence shown here is derived from an EMBL/GenBank/DDBJ whole genome shotgun (WGS) entry which is preliminary data.</text>
</comment>
<dbReference type="Proteomes" id="UP000246661">
    <property type="component" value="Unassembled WGS sequence"/>
</dbReference>
<dbReference type="OrthoDB" id="4567835at2"/>
<dbReference type="AlphaFoldDB" id="A0A317QPI5"/>
<evidence type="ECO:0000256" key="1">
    <source>
        <dbReference type="SAM" id="MobiDB-lite"/>
    </source>
</evidence>
<gene>
    <name evidence="2" type="ORF">JD79_04105</name>
</gene>
<evidence type="ECO:0000313" key="2">
    <source>
        <dbReference type="EMBL" id="PWW24913.1"/>
    </source>
</evidence>
<reference evidence="3" key="1">
    <citation type="submission" date="2018-05" db="EMBL/GenBank/DDBJ databases">
        <authorList>
            <person name="Klenk H.-P."/>
            <person name="Huntemann M."/>
            <person name="Clum A."/>
            <person name="Pillay M."/>
            <person name="Palaniappan K."/>
            <person name="Varghese N."/>
            <person name="Mikhailova N."/>
            <person name="Stamatis D."/>
            <person name="Reddy T."/>
            <person name="Daum C."/>
            <person name="Shapiro N."/>
            <person name="Ivanova N."/>
            <person name="Kyrpides N."/>
            <person name="Woyke T."/>
        </authorList>
    </citation>
    <scope>NUCLEOTIDE SEQUENCE [LARGE SCALE GENOMIC DNA]</scope>
    <source>
        <strain evidence="3">DSM 45417</strain>
    </source>
</reference>
<keyword evidence="3" id="KW-1185">Reference proteome</keyword>